<evidence type="ECO:0000313" key="3">
    <source>
        <dbReference type="Proteomes" id="UP001597262"/>
    </source>
</evidence>
<feature type="transmembrane region" description="Helical" evidence="1">
    <location>
        <begin position="82"/>
        <end position="105"/>
    </location>
</feature>
<feature type="transmembrane region" description="Helical" evidence="1">
    <location>
        <begin position="7"/>
        <end position="30"/>
    </location>
</feature>
<evidence type="ECO:0000313" key="2">
    <source>
        <dbReference type="EMBL" id="MFD1178964.1"/>
    </source>
</evidence>
<dbReference type="SMART" id="SM01251">
    <property type="entry name" value="KbaA"/>
    <property type="match status" value="1"/>
</dbReference>
<evidence type="ECO:0000256" key="1">
    <source>
        <dbReference type="SAM" id="Phobius"/>
    </source>
</evidence>
<protein>
    <submittedName>
        <fullName evidence="2">KinB-signaling pathway activation protein</fullName>
    </submittedName>
</protein>
<gene>
    <name evidence="2" type="ORF">ACFQ3W_22040</name>
</gene>
<comment type="caution">
    <text evidence="2">The sequence shown here is derived from an EMBL/GenBank/DDBJ whole genome shotgun (WGS) entry which is preliminary data.</text>
</comment>
<feature type="transmembrane region" description="Helical" evidence="1">
    <location>
        <begin position="111"/>
        <end position="131"/>
    </location>
</feature>
<feature type="transmembrane region" description="Helical" evidence="1">
    <location>
        <begin position="167"/>
        <end position="186"/>
    </location>
</feature>
<dbReference type="PIRSF" id="PIRSF029886">
    <property type="entry name" value="KBAA"/>
    <property type="match status" value="1"/>
</dbReference>
<dbReference type="EMBL" id="JBHTLM010000022">
    <property type="protein sequence ID" value="MFD1178964.1"/>
    <property type="molecule type" value="Genomic_DNA"/>
</dbReference>
<reference evidence="3" key="1">
    <citation type="journal article" date="2019" name="Int. J. Syst. Evol. Microbiol.">
        <title>The Global Catalogue of Microorganisms (GCM) 10K type strain sequencing project: providing services to taxonomists for standard genome sequencing and annotation.</title>
        <authorList>
            <consortium name="The Broad Institute Genomics Platform"/>
            <consortium name="The Broad Institute Genome Sequencing Center for Infectious Disease"/>
            <person name="Wu L."/>
            <person name="Ma J."/>
        </authorList>
    </citation>
    <scope>NUCLEOTIDE SEQUENCE [LARGE SCALE GENOMIC DNA]</scope>
    <source>
        <strain evidence="3">CCUG 59189</strain>
    </source>
</reference>
<keyword evidence="1" id="KW-0812">Transmembrane</keyword>
<organism evidence="2 3">
    <name type="scientific">Paenibacillus puldeungensis</name>
    <dbReference type="NCBI Taxonomy" id="696536"/>
    <lineage>
        <taxon>Bacteria</taxon>
        <taxon>Bacillati</taxon>
        <taxon>Bacillota</taxon>
        <taxon>Bacilli</taxon>
        <taxon>Bacillales</taxon>
        <taxon>Paenibacillaceae</taxon>
        <taxon>Paenibacillus</taxon>
    </lineage>
</organism>
<name>A0ABW3S319_9BACL</name>
<keyword evidence="3" id="KW-1185">Reference proteome</keyword>
<feature type="transmembrane region" description="Helical" evidence="1">
    <location>
        <begin position="138"/>
        <end position="161"/>
    </location>
</feature>
<dbReference type="InterPro" id="IPR024164">
    <property type="entry name" value="KinB-signalling_activ"/>
</dbReference>
<feature type="transmembrane region" description="Helical" evidence="1">
    <location>
        <begin position="42"/>
        <end position="70"/>
    </location>
</feature>
<keyword evidence="1" id="KW-0472">Membrane</keyword>
<dbReference type="RefSeq" id="WP_379321389.1">
    <property type="nucleotide sequence ID" value="NZ_JBHTLM010000022.1"/>
</dbReference>
<proteinExistence type="predicted"/>
<keyword evidence="1" id="KW-1133">Transmembrane helix</keyword>
<sequence>MNLKNWIHLFWTTLVVGAAGSLIAGLLLQWTDTIDFNGTADVFVNVGILLGVGIMVSVYSQMGFFAYLMVNYMGTGVFSRRTWQYVQLVLTALSLLELMFFRIFVDGEKRGVSDIILGLVIFIIACATAYLKAKLTNVSALIPTLFFMIAVTIVETIGVLSIGVDQATVWITAPLIACNAYQILILHRVVKSSATSAASVSQ</sequence>
<dbReference type="Pfam" id="PF14089">
    <property type="entry name" value="KbaA"/>
    <property type="match status" value="1"/>
</dbReference>
<dbReference type="Proteomes" id="UP001597262">
    <property type="component" value="Unassembled WGS sequence"/>
</dbReference>
<accession>A0ABW3S319</accession>